<reference evidence="2 3" key="1">
    <citation type="journal article" date="2014" name="Int. J. Syst. Evol. Microbiol.">
        <title>Methanobacterium paludis sp. nov. and a novel strain of Methanobacterium lacus isolated from northern peatlands.</title>
        <authorList>
            <person name="Cadillo-Quiroz H."/>
            <person name="Brauer S.L."/>
            <person name="Goodson N."/>
            <person name="Yavitt J.B."/>
            <person name="Zinder S.H."/>
        </authorList>
    </citation>
    <scope>NUCLEOTIDE SEQUENCE [LARGE SCALE GENOMIC DNA]</scope>
    <source>
        <strain evidence="3">DSM 25820 / JCM 18151 / SWAN1</strain>
    </source>
</reference>
<feature type="region of interest" description="Disordered" evidence="1">
    <location>
        <begin position="62"/>
        <end position="96"/>
    </location>
</feature>
<evidence type="ECO:0000313" key="3">
    <source>
        <dbReference type="Proteomes" id="UP000009231"/>
    </source>
</evidence>
<keyword evidence="3" id="KW-1185">Reference proteome</keyword>
<accession>F6D4F4</accession>
<protein>
    <submittedName>
        <fullName evidence="2">Uncharacterized protein</fullName>
    </submittedName>
</protein>
<dbReference type="AlphaFoldDB" id="F6D4F4"/>
<proteinExistence type="predicted"/>
<dbReference type="eggNOG" id="arCOG10346">
    <property type="taxonomic scope" value="Archaea"/>
</dbReference>
<gene>
    <name evidence="2" type="ordered locus">MSWAN_1806</name>
</gene>
<organism evidence="2 3">
    <name type="scientific">Methanobacterium paludis (strain DSM 25820 / JCM 18151 / SWAN1)</name>
    <dbReference type="NCBI Taxonomy" id="868131"/>
    <lineage>
        <taxon>Archaea</taxon>
        <taxon>Methanobacteriati</taxon>
        <taxon>Methanobacteriota</taxon>
        <taxon>Methanomada group</taxon>
        <taxon>Methanobacteria</taxon>
        <taxon>Methanobacteriales</taxon>
        <taxon>Methanobacteriaceae</taxon>
        <taxon>Methanobacterium</taxon>
    </lineage>
</organism>
<dbReference type="HOGENOM" id="CLU_1976550_0_0_2"/>
<dbReference type="Proteomes" id="UP000009231">
    <property type="component" value="Chromosome"/>
</dbReference>
<sequence length="126" mass="12759">MIGGVCCIGIILVVIVFMAMGDHNTGSSSTASADNSTTSNVATGTQIQINYTGSWSGAYTDDSGSQSIDGTGSKTINVSSDDISTSADAQKSDGSSKQLTITIIQDGKTVATKSTTAQYGMVTVSN</sequence>
<evidence type="ECO:0000313" key="2">
    <source>
        <dbReference type="EMBL" id="AEG18817.1"/>
    </source>
</evidence>
<name>F6D4F4_METPW</name>
<dbReference type="KEGG" id="mew:MSWAN_1806"/>
<evidence type="ECO:0000256" key="1">
    <source>
        <dbReference type="SAM" id="MobiDB-lite"/>
    </source>
</evidence>
<dbReference type="EMBL" id="CP002772">
    <property type="protein sequence ID" value="AEG18817.1"/>
    <property type="molecule type" value="Genomic_DNA"/>
</dbReference>